<evidence type="ECO:0000313" key="3">
    <source>
        <dbReference type="Proteomes" id="UP001066276"/>
    </source>
</evidence>
<organism evidence="2 3">
    <name type="scientific">Pleurodeles waltl</name>
    <name type="common">Iberian ribbed newt</name>
    <dbReference type="NCBI Taxonomy" id="8319"/>
    <lineage>
        <taxon>Eukaryota</taxon>
        <taxon>Metazoa</taxon>
        <taxon>Chordata</taxon>
        <taxon>Craniata</taxon>
        <taxon>Vertebrata</taxon>
        <taxon>Euteleostomi</taxon>
        <taxon>Amphibia</taxon>
        <taxon>Batrachia</taxon>
        <taxon>Caudata</taxon>
        <taxon>Salamandroidea</taxon>
        <taxon>Salamandridae</taxon>
        <taxon>Pleurodelinae</taxon>
        <taxon>Pleurodeles</taxon>
    </lineage>
</organism>
<gene>
    <name evidence="2" type="ORF">NDU88_008461</name>
</gene>
<reference evidence="2" key="1">
    <citation type="journal article" date="2022" name="bioRxiv">
        <title>Sequencing and chromosome-scale assembly of the giantPleurodeles waltlgenome.</title>
        <authorList>
            <person name="Brown T."/>
            <person name="Elewa A."/>
            <person name="Iarovenko S."/>
            <person name="Subramanian E."/>
            <person name="Araus A.J."/>
            <person name="Petzold A."/>
            <person name="Susuki M."/>
            <person name="Suzuki K.-i.T."/>
            <person name="Hayashi T."/>
            <person name="Toyoda A."/>
            <person name="Oliveira C."/>
            <person name="Osipova E."/>
            <person name="Leigh N.D."/>
            <person name="Simon A."/>
            <person name="Yun M.H."/>
        </authorList>
    </citation>
    <scope>NUCLEOTIDE SEQUENCE</scope>
    <source>
        <strain evidence="2">20211129_DDA</strain>
        <tissue evidence="2">Liver</tissue>
    </source>
</reference>
<dbReference type="Proteomes" id="UP001066276">
    <property type="component" value="Chromosome 5"/>
</dbReference>
<keyword evidence="3" id="KW-1185">Reference proteome</keyword>
<evidence type="ECO:0000256" key="1">
    <source>
        <dbReference type="SAM" id="MobiDB-lite"/>
    </source>
</evidence>
<evidence type="ECO:0000313" key="2">
    <source>
        <dbReference type="EMBL" id="KAJ1155732.1"/>
    </source>
</evidence>
<feature type="region of interest" description="Disordered" evidence="1">
    <location>
        <begin position="83"/>
        <end position="153"/>
    </location>
</feature>
<comment type="caution">
    <text evidence="2">The sequence shown here is derived from an EMBL/GenBank/DDBJ whole genome shotgun (WGS) entry which is preliminary data.</text>
</comment>
<sequence length="210" mass="21908">MCCGPHRGHSAGPGRSGHPPGGLLRLQCRACSQRAARSDPSAGVQRQWRVCPLRGCPVAQFKLMSSLLRWLAVRLPLPAQPPLPSAPCASGQRAEAARPAGVSPRRSMLRCPPSPRGSAVQSVAPATLERLTMSRIRGGHTRGPEAQSPPRRGAPISAAMLVLGPIGLQQVPGTYSSPPNLSAGSTGIREPVGTARATPPRWRTAISLGG</sequence>
<accession>A0AAV7RVS3</accession>
<dbReference type="AlphaFoldDB" id="A0AAV7RVS3"/>
<dbReference type="EMBL" id="JANPWB010000009">
    <property type="protein sequence ID" value="KAJ1155732.1"/>
    <property type="molecule type" value="Genomic_DNA"/>
</dbReference>
<protein>
    <submittedName>
        <fullName evidence="2">Uncharacterized protein</fullName>
    </submittedName>
</protein>
<proteinExistence type="predicted"/>
<name>A0AAV7RVS3_PLEWA</name>
<feature type="region of interest" description="Disordered" evidence="1">
    <location>
        <begin position="177"/>
        <end position="198"/>
    </location>
</feature>